<dbReference type="EMBL" id="BEXB01000024">
    <property type="protein sequence ID" value="GAY77330.1"/>
    <property type="molecule type" value="Genomic_DNA"/>
</dbReference>
<evidence type="ECO:0000313" key="3">
    <source>
        <dbReference type="Proteomes" id="UP000319716"/>
    </source>
</evidence>
<dbReference type="InterPro" id="IPR022742">
    <property type="entry name" value="Hydrolase_4"/>
</dbReference>
<name>A0A4Y1ZEG0_9BACL</name>
<dbReference type="InterPro" id="IPR029058">
    <property type="entry name" value="AB_hydrolase_fold"/>
</dbReference>
<protein>
    <submittedName>
        <fullName evidence="2">Carboxylesterase</fullName>
        <ecNumber evidence="2">3.1.1.1</ecNumber>
    </submittedName>
</protein>
<dbReference type="Proteomes" id="UP000319716">
    <property type="component" value="Unassembled WGS sequence"/>
</dbReference>
<accession>A0A4Y1ZEG0</accession>
<keyword evidence="2" id="KW-0378">Hydrolase</keyword>
<organism evidence="2 3">
    <name type="scientific">Sporolactobacillus inulinus</name>
    <dbReference type="NCBI Taxonomy" id="2078"/>
    <lineage>
        <taxon>Bacteria</taxon>
        <taxon>Bacillati</taxon>
        <taxon>Bacillota</taxon>
        <taxon>Bacilli</taxon>
        <taxon>Bacillales</taxon>
        <taxon>Sporolactobacillaceae</taxon>
        <taxon>Sporolactobacillus</taxon>
    </lineage>
</organism>
<gene>
    <name evidence="2" type="ORF">NBRC111894_2884</name>
</gene>
<sequence length="88" mass="10116">MLTRLGALVDEVAAQCHQIKVPAMIVQARNDEMIDPRSANFIYDTIQSKNKQLKWYENSTHVITLGTEKERLHQDIDAFLESLDWSVS</sequence>
<evidence type="ECO:0000259" key="1">
    <source>
        <dbReference type="Pfam" id="PF12146"/>
    </source>
</evidence>
<reference evidence="2 3" key="1">
    <citation type="submission" date="2017-11" db="EMBL/GenBank/DDBJ databases">
        <title>Draft Genome Sequence of Sporolactobacillus inulinus NBRC 111894 Isolated from Koso, a Japanese Sugar-Vegetable Fermented Beverage.</title>
        <authorList>
            <person name="Chiou T.Y."/>
            <person name="Oshima K."/>
            <person name="Suda W."/>
            <person name="Hattori M."/>
            <person name="Takahashi T."/>
        </authorList>
    </citation>
    <scope>NUCLEOTIDE SEQUENCE [LARGE SCALE GENOMIC DNA]</scope>
    <source>
        <strain evidence="2 3">NBRC111894</strain>
    </source>
</reference>
<dbReference type="EC" id="3.1.1.1" evidence="2"/>
<dbReference type="Gene3D" id="3.40.50.1820">
    <property type="entry name" value="alpha/beta hydrolase"/>
    <property type="match status" value="1"/>
</dbReference>
<dbReference type="Pfam" id="PF12146">
    <property type="entry name" value="Hydrolase_4"/>
    <property type="match status" value="1"/>
</dbReference>
<dbReference type="GO" id="GO:0106435">
    <property type="term" value="F:carboxylesterase activity"/>
    <property type="evidence" value="ECO:0007669"/>
    <property type="project" value="UniProtKB-EC"/>
</dbReference>
<dbReference type="SUPFAM" id="SSF53474">
    <property type="entry name" value="alpha/beta-Hydrolases"/>
    <property type="match status" value="1"/>
</dbReference>
<evidence type="ECO:0000313" key="2">
    <source>
        <dbReference type="EMBL" id="GAY77330.1"/>
    </source>
</evidence>
<dbReference type="AlphaFoldDB" id="A0A4Y1ZEG0"/>
<proteinExistence type="predicted"/>
<feature type="domain" description="Serine aminopeptidase S33" evidence="1">
    <location>
        <begin position="5"/>
        <end position="64"/>
    </location>
</feature>
<comment type="caution">
    <text evidence="2">The sequence shown here is derived from an EMBL/GenBank/DDBJ whole genome shotgun (WGS) entry which is preliminary data.</text>
</comment>